<name>A0A7J7JSE1_BUGNE</name>
<dbReference type="AlphaFoldDB" id="A0A7J7JSE1"/>
<organism evidence="1 2">
    <name type="scientific">Bugula neritina</name>
    <name type="common">Brown bryozoan</name>
    <name type="synonym">Sertularia neritina</name>
    <dbReference type="NCBI Taxonomy" id="10212"/>
    <lineage>
        <taxon>Eukaryota</taxon>
        <taxon>Metazoa</taxon>
        <taxon>Spiralia</taxon>
        <taxon>Lophotrochozoa</taxon>
        <taxon>Bryozoa</taxon>
        <taxon>Gymnolaemata</taxon>
        <taxon>Cheilostomatida</taxon>
        <taxon>Flustrina</taxon>
        <taxon>Buguloidea</taxon>
        <taxon>Bugulidae</taxon>
        <taxon>Bugula</taxon>
    </lineage>
</organism>
<proteinExistence type="predicted"/>
<keyword evidence="2" id="KW-1185">Reference proteome</keyword>
<evidence type="ECO:0000313" key="2">
    <source>
        <dbReference type="Proteomes" id="UP000593567"/>
    </source>
</evidence>
<sequence length="77" mass="8328">MMPLCRVSRVIGRYLVSLCVIGYVSLRVIGVGEELARGEGLFVYRVGAFGKGLTYACNVIVNCIISECDTVTVTVSH</sequence>
<accession>A0A7J7JSE1</accession>
<dbReference type="Proteomes" id="UP000593567">
    <property type="component" value="Unassembled WGS sequence"/>
</dbReference>
<protein>
    <submittedName>
        <fullName evidence="1">Uncharacterized protein</fullName>
    </submittedName>
</protein>
<comment type="caution">
    <text evidence="1">The sequence shown here is derived from an EMBL/GenBank/DDBJ whole genome shotgun (WGS) entry which is preliminary data.</text>
</comment>
<reference evidence="1" key="1">
    <citation type="submission" date="2020-06" db="EMBL/GenBank/DDBJ databases">
        <title>Draft genome of Bugula neritina, a colonial animal packing powerful symbionts and potential medicines.</title>
        <authorList>
            <person name="Rayko M."/>
        </authorList>
    </citation>
    <scope>NUCLEOTIDE SEQUENCE [LARGE SCALE GENOMIC DNA]</scope>
    <source>
        <strain evidence="1">Kwan_BN1</strain>
    </source>
</reference>
<dbReference type="EMBL" id="VXIV02001900">
    <property type="protein sequence ID" value="KAF6028855.1"/>
    <property type="molecule type" value="Genomic_DNA"/>
</dbReference>
<evidence type="ECO:0000313" key="1">
    <source>
        <dbReference type="EMBL" id="KAF6028855.1"/>
    </source>
</evidence>
<gene>
    <name evidence="1" type="ORF">EB796_012840</name>
</gene>